<dbReference type="InterPro" id="IPR045657">
    <property type="entry name" value="DUF6392"/>
</dbReference>
<dbReference type="Proteomes" id="UP000219564">
    <property type="component" value="Unassembled WGS sequence"/>
</dbReference>
<reference evidence="1 2" key="1">
    <citation type="submission" date="2017-08" db="EMBL/GenBank/DDBJ databases">
        <authorList>
            <person name="Chaillou S."/>
        </authorList>
    </citation>
    <scope>NUCLEOTIDE SEQUENCE [LARGE SCALE GENOMIC DNA]</scope>
    <source>
        <strain evidence="1 2">MFPA15A1205</strain>
    </source>
</reference>
<proteinExistence type="predicted"/>
<evidence type="ECO:0000313" key="1">
    <source>
        <dbReference type="EMBL" id="SOB52299.1"/>
    </source>
</evidence>
<sequence length="179" mass="20255">MRRSKRYAPIFVDIINNQAYVDMNAAMIDDLVKSLGRTYTEMVASGLYLPDGPPKGMFDDSDTLSMTTAPGVELGFWASNRRFEALFISLLEVFEGDPIYKGTLPYELKSRMSQAWILSKFGSPLESRAPFKMPIRGMTGGTDTYRLPGMLKDTKVVFKYNAKMEVEKVVFRLNEKAHV</sequence>
<name>A0AAX2H7E2_9PSED</name>
<comment type="caution">
    <text evidence="1">The sequence shown here is derived from an EMBL/GenBank/DDBJ whole genome shotgun (WGS) entry which is preliminary data.</text>
</comment>
<organism evidence="1 2">
    <name type="scientific">Pseudomonas lundensis</name>
    <dbReference type="NCBI Taxonomy" id="86185"/>
    <lineage>
        <taxon>Bacteria</taxon>
        <taxon>Pseudomonadati</taxon>
        <taxon>Pseudomonadota</taxon>
        <taxon>Gammaproteobacteria</taxon>
        <taxon>Pseudomonadales</taxon>
        <taxon>Pseudomonadaceae</taxon>
        <taxon>Pseudomonas</taxon>
    </lineage>
</organism>
<dbReference type="AlphaFoldDB" id="A0AAX2H7E2"/>
<protein>
    <submittedName>
        <fullName evidence="1">Pyocin immunity protein</fullName>
    </submittedName>
</protein>
<gene>
    <name evidence="1" type="ORF">PLUA15_230042</name>
</gene>
<dbReference type="EMBL" id="OBKZ01000016">
    <property type="protein sequence ID" value="SOB52299.1"/>
    <property type="molecule type" value="Genomic_DNA"/>
</dbReference>
<evidence type="ECO:0000313" key="2">
    <source>
        <dbReference type="Proteomes" id="UP000219564"/>
    </source>
</evidence>
<accession>A0AAX2H7E2</accession>
<dbReference type="Pfam" id="PF19929">
    <property type="entry name" value="DUF6392"/>
    <property type="match status" value="1"/>
</dbReference>